<evidence type="ECO:0000259" key="2">
    <source>
        <dbReference type="Pfam" id="PF10091"/>
    </source>
</evidence>
<name>A0A1K1PRK2_9FLAO</name>
<reference evidence="3 4" key="1">
    <citation type="submission" date="2016-11" db="EMBL/GenBank/DDBJ databases">
        <authorList>
            <person name="Jaros S."/>
            <person name="Januszkiewicz K."/>
            <person name="Wedrychowicz H."/>
        </authorList>
    </citation>
    <scope>NUCLEOTIDE SEQUENCE [LARGE SCALE GENOMIC DNA]</scope>
    <source>
        <strain evidence="3 4">CGMCC 1.12145</strain>
    </source>
</reference>
<evidence type="ECO:0000313" key="4">
    <source>
        <dbReference type="Proteomes" id="UP000182248"/>
    </source>
</evidence>
<dbReference type="InterPro" id="IPR019282">
    <property type="entry name" value="Glycoamylase-like_cons_dom"/>
</dbReference>
<dbReference type="EMBL" id="FPJE01000009">
    <property type="protein sequence ID" value="SFW50124.1"/>
    <property type="molecule type" value="Genomic_DNA"/>
</dbReference>
<dbReference type="AlphaFoldDB" id="A0A1K1PRK2"/>
<dbReference type="InterPro" id="IPR016883">
    <property type="entry name" value="UCP028431"/>
</dbReference>
<organism evidence="3 4">
    <name type="scientific">Sinomicrobium oceani</name>
    <dbReference type="NCBI Taxonomy" id="1150368"/>
    <lineage>
        <taxon>Bacteria</taxon>
        <taxon>Pseudomonadati</taxon>
        <taxon>Bacteroidota</taxon>
        <taxon>Flavobacteriia</taxon>
        <taxon>Flavobacteriales</taxon>
        <taxon>Flavobacteriaceae</taxon>
        <taxon>Sinomicrobium</taxon>
    </lineage>
</organism>
<dbReference type="STRING" id="1150368.SAMN02927921_01968"/>
<keyword evidence="4" id="KW-1185">Reference proteome</keyword>
<accession>A0A1K1PRK2</accession>
<feature type="region of interest" description="Disordered" evidence="1">
    <location>
        <begin position="21"/>
        <end position="41"/>
    </location>
</feature>
<evidence type="ECO:0000313" key="3">
    <source>
        <dbReference type="EMBL" id="SFW50124.1"/>
    </source>
</evidence>
<dbReference type="PIRSF" id="PIRSF028431">
    <property type="entry name" value="UCP028431"/>
    <property type="match status" value="1"/>
</dbReference>
<dbReference type="Proteomes" id="UP000182248">
    <property type="component" value="Unassembled WGS sequence"/>
</dbReference>
<protein>
    <recommendedName>
        <fullName evidence="2">Glycoamylase-like domain-containing protein</fullName>
    </recommendedName>
</protein>
<proteinExistence type="predicted"/>
<sequence length="467" mass="53209">MIMRNLIFVFSVMLLWSCNPKKTSSDKSSATSEVAGKGKEGHIEENELKDEEILNLVQRQTFDYFWDGAEPNSGMAPERIHIDGDYPQNDEDVVTIGGSGFGLMAILVGVERGFITREQALERYEKIIGFLEKADRFHGVWPHWLYGKTGKVKPFSAEDDGGDLVETAFMVQGMLTVAEYFKDGSEREKELVGRIEKLWHEVEWDWYTKGGEDVLYWHWSPEHGWKMNFPVGGYNECLIMYVLAAASPTHPIKPEAYHHGWARDGAISTDKAYYGLKTVLDHYEHDDAPVGPLFWAHYSYLGLNPKGLSDRYGDYWELNKNHALINYKYAVDNPENHKGYGPESWGLTSSYSINGYAGHRPGNDRGVISPTAALSSFPYTPDESMQMLRYLYQDADSLVGKYGPYDAYSQEENWYVQRYLAIDQGPIPVMIENYRSGLLWNLFMENKDVRKGLIKLGFSAPGISDKK</sequence>
<feature type="domain" description="Glycoamylase-like" evidence="2">
    <location>
        <begin position="228"/>
        <end position="446"/>
    </location>
</feature>
<dbReference type="Pfam" id="PF10091">
    <property type="entry name" value="Glycoamylase"/>
    <property type="match status" value="1"/>
</dbReference>
<gene>
    <name evidence="3" type="ORF">SAMN02927921_01968</name>
</gene>
<dbReference type="Gene3D" id="1.50.10.140">
    <property type="match status" value="1"/>
</dbReference>
<evidence type="ECO:0000256" key="1">
    <source>
        <dbReference type="SAM" id="MobiDB-lite"/>
    </source>
</evidence>